<feature type="chain" id="PRO_5028938970" evidence="1">
    <location>
        <begin position="23"/>
        <end position="113"/>
    </location>
</feature>
<dbReference type="GO" id="GO:0005509">
    <property type="term" value="F:calcium ion binding"/>
    <property type="evidence" value="ECO:0007669"/>
    <property type="project" value="TreeGrafter"/>
</dbReference>
<dbReference type="Proteomes" id="UP000245341">
    <property type="component" value="Unplaced"/>
</dbReference>
<dbReference type="InterPro" id="IPR057835">
    <property type="entry name" value="EF-hand_STIM1/2"/>
</dbReference>
<organism evidence="3 4">
    <name type="scientific">Leptonychotes weddellii</name>
    <name type="common">Weddell seal</name>
    <name type="synonym">Otaria weddellii</name>
    <dbReference type="NCBI Taxonomy" id="9713"/>
    <lineage>
        <taxon>Eukaryota</taxon>
        <taxon>Metazoa</taxon>
        <taxon>Chordata</taxon>
        <taxon>Craniata</taxon>
        <taxon>Vertebrata</taxon>
        <taxon>Euteleostomi</taxon>
        <taxon>Mammalia</taxon>
        <taxon>Eutheria</taxon>
        <taxon>Laurasiatheria</taxon>
        <taxon>Carnivora</taxon>
        <taxon>Caniformia</taxon>
        <taxon>Pinnipedia</taxon>
        <taxon>Phocidae</taxon>
        <taxon>Monachinae</taxon>
        <taxon>Lobodontini</taxon>
        <taxon>Leptonychotes</taxon>
    </lineage>
</organism>
<dbReference type="GeneID" id="115940570"/>
<feature type="domain" description="STIM1/2 EF-hand" evidence="2">
    <location>
        <begin position="47"/>
        <end position="90"/>
    </location>
</feature>
<accession>A0A7F8QR66</accession>
<protein>
    <submittedName>
        <fullName evidence="4">Stromal interaction molecule 1-like</fullName>
    </submittedName>
</protein>
<dbReference type="GO" id="GO:0006874">
    <property type="term" value="P:intracellular calcium ion homeostasis"/>
    <property type="evidence" value="ECO:0007669"/>
    <property type="project" value="TreeGrafter"/>
</dbReference>
<keyword evidence="1" id="KW-0732">Signal</keyword>
<evidence type="ECO:0000313" key="3">
    <source>
        <dbReference type="Proteomes" id="UP000245341"/>
    </source>
</evidence>
<dbReference type="RefSeq" id="XP_030882783.1">
    <property type="nucleotide sequence ID" value="XM_031026923.1"/>
</dbReference>
<sequence length="113" mass="12358">MDVCARVALWLLWGLLLHHGQSFSHSHSEKATGAGSGASSEESTAAEFCRIDKPLCHSEDEKLSFDAVRSIHKLMDDDANGDVDVEESDEPFEVGIIVKDWSLGKACSRTHCV</sequence>
<dbReference type="OrthoDB" id="9986177at2759"/>
<dbReference type="AlphaFoldDB" id="A0A7F8QR66"/>
<dbReference type="GO" id="GO:0005246">
    <property type="term" value="F:calcium channel regulator activity"/>
    <property type="evidence" value="ECO:0007669"/>
    <property type="project" value="InterPro"/>
</dbReference>
<dbReference type="GO" id="GO:0005783">
    <property type="term" value="C:endoplasmic reticulum"/>
    <property type="evidence" value="ECO:0007669"/>
    <property type="project" value="TreeGrafter"/>
</dbReference>
<dbReference type="GO" id="GO:0002115">
    <property type="term" value="P:store-operated calcium entry"/>
    <property type="evidence" value="ECO:0007669"/>
    <property type="project" value="TreeGrafter"/>
</dbReference>
<dbReference type="KEGG" id="lww:115940570"/>
<gene>
    <name evidence="4" type="primary">LOC115940570</name>
</gene>
<keyword evidence="3" id="KW-1185">Reference proteome</keyword>
<dbReference type="GO" id="GO:0005886">
    <property type="term" value="C:plasma membrane"/>
    <property type="evidence" value="ECO:0007669"/>
    <property type="project" value="TreeGrafter"/>
</dbReference>
<dbReference type="InterPro" id="IPR037608">
    <property type="entry name" value="STIM1/2"/>
</dbReference>
<name>A0A7F8QR66_LEPWE</name>
<proteinExistence type="predicted"/>
<evidence type="ECO:0000259" key="2">
    <source>
        <dbReference type="Pfam" id="PF25578"/>
    </source>
</evidence>
<dbReference type="PANTHER" id="PTHR15136:SF9">
    <property type="entry name" value="STROMAL INTERACTION MOLECULE 1"/>
    <property type="match status" value="1"/>
</dbReference>
<evidence type="ECO:0000256" key="1">
    <source>
        <dbReference type="SAM" id="SignalP"/>
    </source>
</evidence>
<evidence type="ECO:0000313" key="4">
    <source>
        <dbReference type="RefSeq" id="XP_030882783.1"/>
    </source>
</evidence>
<dbReference type="PANTHER" id="PTHR15136">
    <property type="entry name" value="STROMAL INTERACTION MOLECULE HOMOLOG"/>
    <property type="match status" value="1"/>
</dbReference>
<dbReference type="Pfam" id="PF25578">
    <property type="entry name" value="EF-hand_STIM1"/>
    <property type="match status" value="1"/>
</dbReference>
<feature type="signal peptide" evidence="1">
    <location>
        <begin position="1"/>
        <end position="22"/>
    </location>
</feature>
<dbReference type="Gene3D" id="1.10.238.180">
    <property type="match status" value="1"/>
</dbReference>
<reference evidence="4" key="1">
    <citation type="submission" date="2025-08" db="UniProtKB">
        <authorList>
            <consortium name="RefSeq"/>
        </authorList>
    </citation>
    <scope>IDENTIFICATION</scope>
    <source>
        <tissue evidence="4">Liver</tissue>
    </source>
</reference>